<keyword evidence="10" id="KW-1185">Reference proteome</keyword>
<gene>
    <name evidence="9" type="ORF">GSLYS_00018149001</name>
</gene>
<feature type="transmembrane region" description="Helical" evidence="8">
    <location>
        <begin position="763"/>
        <end position="784"/>
    </location>
</feature>
<dbReference type="Proteomes" id="UP001497497">
    <property type="component" value="Unassembled WGS sequence"/>
</dbReference>
<keyword evidence="7" id="KW-0325">Glycoprotein</keyword>
<name>A0AAV2ICM5_LYMST</name>
<evidence type="ECO:0000313" key="9">
    <source>
        <dbReference type="EMBL" id="CAL1544636.1"/>
    </source>
</evidence>
<evidence type="ECO:0000256" key="2">
    <source>
        <dbReference type="ARBA" id="ARBA00006618"/>
    </source>
</evidence>
<feature type="transmembrane region" description="Helical" evidence="8">
    <location>
        <begin position="7"/>
        <end position="27"/>
    </location>
</feature>
<evidence type="ECO:0000256" key="5">
    <source>
        <dbReference type="ARBA" id="ARBA00022989"/>
    </source>
</evidence>
<dbReference type="GO" id="GO:0051033">
    <property type="term" value="F:RNA transmembrane transporter activity"/>
    <property type="evidence" value="ECO:0007669"/>
    <property type="project" value="TreeGrafter"/>
</dbReference>
<evidence type="ECO:0000256" key="1">
    <source>
        <dbReference type="ARBA" id="ARBA00004141"/>
    </source>
</evidence>
<evidence type="ECO:0000256" key="7">
    <source>
        <dbReference type="ARBA" id="ARBA00023180"/>
    </source>
</evidence>
<comment type="caution">
    <text evidence="9">The sequence shown here is derived from an EMBL/GenBank/DDBJ whole genome shotgun (WGS) entry which is preliminary data.</text>
</comment>
<feature type="transmembrane region" description="Helical" evidence="8">
    <location>
        <begin position="345"/>
        <end position="366"/>
    </location>
</feature>
<dbReference type="PANTHER" id="PTHR12185:SF14">
    <property type="entry name" value="CHOLESTEROL UPTAKE PROTEIN 1"/>
    <property type="match status" value="1"/>
</dbReference>
<dbReference type="InterPro" id="IPR025958">
    <property type="entry name" value="SID1_TM_fam"/>
</dbReference>
<dbReference type="GO" id="GO:0005764">
    <property type="term" value="C:lysosome"/>
    <property type="evidence" value="ECO:0007669"/>
    <property type="project" value="TreeGrafter"/>
</dbReference>
<evidence type="ECO:0000256" key="4">
    <source>
        <dbReference type="ARBA" id="ARBA00022729"/>
    </source>
</evidence>
<feature type="transmembrane region" description="Helical" evidence="8">
    <location>
        <begin position="796"/>
        <end position="816"/>
    </location>
</feature>
<dbReference type="Pfam" id="PF13965">
    <property type="entry name" value="SID-1_RNA_chan"/>
    <property type="match status" value="1"/>
</dbReference>
<feature type="transmembrane region" description="Helical" evidence="8">
    <location>
        <begin position="738"/>
        <end position="757"/>
    </location>
</feature>
<feature type="transmembrane region" description="Helical" evidence="8">
    <location>
        <begin position="659"/>
        <end position="678"/>
    </location>
</feature>
<feature type="transmembrane region" description="Helical" evidence="8">
    <location>
        <begin position="684"/>
        <end position="706"/>
    </location>
</feature>
<feature type="transmembrane region" description="Helical" evidence="8">
    <location>
        <begin position="555"/>
        <end position="573"/>
    </location>
</feature>
<dbReference type="GO" id="GO:0003725">
    <property type="term" value="F:double-stranded RNA binding"/>
    <property type="evidence" value="ECO:0007669"/>
    <property type="project" value="TreeGrafter"/>
</dbReference>
<feature type="transmembrane region" description="Helical" evidence="8">
    <location>
        <begin position="601"/>
        <end position="622"/>
    </location>
</feature>
<evidence type="ECO:0000256" key="6">
    <source>
        <dbReference type="ARBA" id="ARBA00023136"/>
    </source>
</evidence>
<keyword evidence="3 8" id="KW-0812">Transmembrane</keyword>
<feature type="transmembrane region" description="Helical" evidence="8">
    <location>
        <begin position="847"/>
        <end position="866"/>
    </location>
</feature>
<comment type="similarity">
    <text evidence="2">Belongs to the SID1 family.</text>
</comment>
<reference evidence="9 10" key="1">
    <citation type="submission" date="2024-04" db="EMBL/GenBank/DDBJ databases">
        <authorList>
            <consortium name="Genoscope - CEA"/>
            <person name="William W."/>
        </authorList>
    </citation>
    <scope>NUCLEOTIDE SEQUENCE [LARGE SCALE GENOMIC DNA]</scope>
</reference>
<protein>
    <recommendedName>
        <fullName evidence="11">SID1 transmembrane family member 1</fullName>
    </recommendedName>
</protein>
<evidence type="ECO:0000256" key="8">
    <source>
        <dbReference type="SAM" id="Phobius"/>
    </source>
</evidence>
<evidence type="ECO:0000313" key="10">
    <source>
        <dbReference type="Proteomes" id="UP001497497"/>
    </source>
</evidence>
<keyword evidence="6 8" id="KW-0472">Membrane</keyword>
<dbReference type="PANTHER" id="PTHR12185">
    <property type="entry name" value="SID1 TRANSMEMBRANE FAMILY MEMEBER"/>
    <property type="match status" value="1"/>
</dbReference>
<feature type="transmembrane region" description="Helical" evidence="8">
    <location>
        <begin position="628"/>
        <end position="647"/>
    </location>
</feature>
<keyword evidence="4" id="KW-0732">Signal</keyword>
<keyword evidence="5 8" id="KW-1133">Transmembrane helix</keyword>
<evidence type="ECO:0008006" key="11">
    <source>
        <dbReference type="Google" id="ProtNLM"/>
    </source>
</evidence>
<sequence>MSRHLDILWFLIISVWLFSCFCLQIIAGTPGISIENENKGKATEQRTHTIGVHEKISGVLSVSESYSASLKLDRHTINTFTVDAKFGESYSNYSVNKTTQVIFVYEYSEDNQTTAVRVNLKCSSASEDFPLMFVARQQESLLSWQIPLEIGDSYSYYSVSRTLCPIDKSHRQSITKDQLIYLSVSTMSNDSVGFDLSVDDLKDFEIEHEVSRSLNLSVSEPMYYMYTFPETVSAVLLKVTSTSHTCMTVSVQKIKCPVFDLETNVNFEGQHQTMSTQAAMFLEKDDFSELGGFYVVFIVKPNNEVCEGYLAPAEILPPGQSEKKKDVRVEIKETISSAQYYKATFAAAGVFLFFYLIAFAISVLYAKLELHKGLDDLTQDEMGHLYVHVNPNFPRALKVRLNINEHRVGTQANENNYLRRSNTSGTYGTISDTSESDRELSHVSFDQTSETSSVSLDESTIDFLPDADMEKEIFRTKTALFVSDLARKNNKKLSKTYKLYYWNLVTISIFYGLPVVQLVITYQRVLTATGNQDICYYNFACSHPFKSYLSSFNNVFSNIGYVMLGLLFILIVYRRDTLHKMLQKKHGDLEKHYGIPQHFGLFYAMGMALLMEGIMSACYHVCPNYSNFQFDTSFMYIIACLNMLKIYQFRHPDINAKAHTAYFSMAVIIFIAVLGVVYGTSVLWIFYALIHMLMSLVLSAQVYYMGRWRFDRHIFKRLFRVILTEGRRCTRPIYPSRFILLLFGNLINWAFALYGAIKQPSDFATYLLAIFIGNLLLYCMFYIVMKLLYKESLSWLVILVILTSMVTWAGSLYFFFQNLTSWGDTPAGSRARNSECILMEFYDAHDVWHFLSAISLFFSFMILLLLDDDLSLKRRDKLPVF</sequence>
<dbReference type="PROSITE" id="PS51257">
    <property type="entry name" value="PROKAR_LIPOPROTEIN"/>
    <property type="match status" value="1"/>
</dbReference>
<dbReference type="GO" id="GO:0005886">
    <property type="term" value="C:plasma membrane"/>
    <property type="evidence" value="ECO:0007669"/>
    <property type="project" value="TreeGrafter"/>
</dbReference>
<organism evidence="9 10">
    <name type="scientific">Lymnaea stagnalis</name>
    <name type="common">Great pond snail</name>
    <name type="synonym">Helix stagnalis</name>
    <dbReference type="NCBI Taxonomy" id="6523"/>
    <lineage>
        <taxon>Eukaryota</taxon>
        <taxon>Metazoa</taxon>
        <taxon>Spiralia</taxon>
        <taxon>Lophotrochozoa</taxon>
        <taxon>Mollusca</taxon>
        <taxon>Gastropoda</taxon>
        <taxon>Heterobranchia</taxon>
        <taxon>Euthyneura</taxon>
        <taxon>Panpulmonata</taxon>
        <taxon>Hygrophila</taxon>
        <taxon>Lymnaeoidea</taxon>
        <taxon>Lymnaeidae</taxon>
        <taxon>Lymnaea</taxon>
    </lineage>
</organism>
<dbReference type="AlphaFoldDB" id="A0AAV2ICM5"/>
<proteinExistence type="inferred from homology"/>
<accession>A0AAV2ICM5</accession>
<dbReference type="EMBL" id="CAXITT010000635">
    <property type="protein sequence ID" value="CAL1544636.1"/>
    <property type="molecule type" value="Genomic_DNA"/>
</dbReference>
<comment type="subcellular location">
    <subcellularLocation>
        <location evidence="1">Membrane</location>
        <topology evidence="1">Multi-pass membrane protein</topology>
    </subcellularLocation>
</comment>
<evidence type="ECO:0000256" key="3">
    <source>
        <dbReference type="ARBA" id="ARBA00022692"/>
    </source>
</evidence>
<feature type="transmembrane region" description="Helical" evidence="8">
    <location>
        <begin position="499"/>
        <end position="520"/>
    </location>
</feature>